<evidence type="ECO:0000256" key="8">
    <source>
        <dbReference type="ARBA" id="ARBA00023242"/>
    </source>
</evidence>
<dbReference type="Proteomes" id="UP000504634">
    <property type="component" value="Unplaced"/>
</dbReference>
<protein>
    <recommendedName>
        <fullName evidence="9">Nuclear pore complex protein Nup75</fullName>
    </recommendedName>
    <alternativeName>
        <fullName evidence="9">Nucleoporin Nup85</fullName>
    </alternativeName>
</protein>
<dbReference type="GO" id="GO:0045893">
    <property type="term" value="P:positive regulation of DNA-templated transcription"/>
    <property type="evidence" value="ECO:0007669"/>
    <property type="project" value="TreeGrafter"/>
</dbReference>
<keyword evidence="6 9" id="KW-0811">Translocation</keyword>
<organism evidence="10 11">
    <name type="scientific">Drosophila lebanonensis</name>
    <name type="common">Fruit fly</name>
    <name type="synonym">Scaptodrosophila lebanonensis</name>
    <dbReference type="NCBI Taxonomy" id="7225"/>
    <lineage>
        <taxon>Eukaryota</taxon>
        <taxon>Metazoa</taxon>
        <taxon>Ecdysozoa</taxon>
        <taxon>Arthropoda</taxon>
        <taxon>Hexapoda</taxon>
        <taxon>Insecta</taxon>
        <taxon>Pterygota</taxon>
        <taxon>Neoptera</taxon>
        <taxon>Endopterygota</taxon>
        <taxon>Diptera</taxon>
        <taxon>Brachycera</taxon>
        <taxon>Muscomorpha</taxon>
        <taxon>Ephydroidea</taxon>
        <taxon>Drosophilidae</taxon>
        <taxon>Scaptodrosophila</taxon>
    </lineage>
</organism>
<keyword evidence="7 9" id="KW-0906">Nuclear pore complex</keyword>
<dbReference type="GO" id="GO:0031965">
    <property type="term" value="C:nuclear membrane"/>
    <property type="evidence" value="ECO:0007669"/>
    <property type="project" value="UniProtKB-UniRule"/>
</dbReference>
<keyword evidence="4 9" id="KW-0509">mRNA transport</keyword>
<keyword evidence="10" id="KW-1185">Reference proteome</keyword>
<keyword evidence="5 9" id="KW-0653">Protein transport</keyword>
<evidence type="ECO:0000256" key="2">
    <source>
        <dbReference type="ARBA" id="ARBA00005573"/>
    </source>
</evidence>
<evidence type="ECO:0000256" key="9">
    <source>
        <dbReference type="RuleBase" id="RU365073"/>
    </source>
</evidence>
<evidence type="ECO:0000313" key="10">
    <source>
        <dbReference type="Proteomes" id="UP000504634"/>
    </source>
</evidence>
<keyword evidence="8 9" id="KW-0539">Nucleus</keyword>
<sequence>MSDPPVFELGDKLATRCGNTLSGTFLPNNKMALSAYRHKNTDAFGKPEEPEAIRAISEDPVLIYIAEETSLYGEPLLRSLLAEANTTFTTLQKLDQKAAKAEFVNISQAYRSIVRACLEKLELAKATPEVLMDEQRLHCTSDAITTFYAIECLWQLFEILYIQGLQKQIIVPQLLDWTRFHFPLTEGRATDLLLMAEEASDSDDYWSTLKTLIMLGEVGVTAAILTQNRKANRGPFEAAINMLKAMPLYQHGYAMQKFCSQWEFWRAEGERKIAANMFAAEPELEILMELVVGNTEKWDAGLAQSNDWYEFLPGYLLYTNPTCKPFELRMVATAWLNRWSRVKPDWEMKSMSRMIMQLMQHDLKMFLYESQRLNDSHWFATHLIDLIHHSGQLNAYCQQQKVDLPSLRQSMLLEFGSYLMTSLNLWQLGIDYLDSCGQEGYKAIETILSHIPLKSERLSLKLIALAKQRNLADVEQTICKVLARRCYDEQRFSSALEWAIRSKDPVLVNGITDFILKNYSETGIMLCKDVITYIGARMFISPRLVFLCKYFEFYELYRKRDFLPAAELLINLLDSKITPTYFWPSLLMDSLPLLESKDPKLFSKETITILRYLELELEPLIERNKRETAEFAFQTSKTVLRDYRVENIEELVRMLRYACSRNLARTFIIEGTASSNK</sequence>
<comment type="subunit">
    <text evidence="9">Component of the nuclear pore complex (NPC).</text>
</comment>
<dbReference type="AlphaFoldDB" id="A0A6J2TWA2"/>
<dbReference type="InterPro" id="IPR011502">
    <property type="entry name" value="Nucleoporin_Nup85"/>
</dbReference>
<keyword evidence="3 9" id="KW-0813">Transport</keyword>
<dbReference type="Pfam" id="PF07575">
    <property type="entry name" value="Nucleopor_Nup85"/>
    <property type="match status" value="1"/>
</dbReference>
<name>A0A6J2TWA2_DROLE</name>
<dbReference type="GO" id="GO:0006606">
    <property type="term" value="P:protein import into nucleus"/>
    <property type="evidence" value="ECO:0007669"/>
    <property type="project" value="TreeGrafter"/>
</dbReference>
<evidence type="ECO:0000256" key="3">
    <source>
        <dbReference type="ARBA" id="ARBA00022448"/>
    </source>
</evidence>
<dbReference type="GO" id="GO:0006406">
    <property type="term" value="P:mRNA export from nucleus"/>
    <property type="evidence" value="ECO:0007669"/>
    <property type="project" value="TreeGrafter"/>
</dbReference>
<dbReference type="GO" id="GO:0031080">
    <property type="term" value="C:nuclear pore outer ring"/>
    <property type="evidence" value="ECO:0007669"/>
    <property type="project" value="TreeGrafter"/>
</dbReference>
<evidence type="ECO:0000313" key="11">
    <source>
        <dbReference type="RefSeq" id="XP_030379177.1"/>
    </source>
</evidence>
<dbReference type="RefSeq" id="XP_030379177.1">
    <property type="nucleotide sequence ID" value="XM_030523317.1"/>
</dbReference>
<keyword evidence="9" id="KW-0472">Membrane</keyword>
<dbReference type="PANTHER" id="PTHR13373">
    <property type="entry name" value="FROUNT PROTEIN-RELATED"/>
    <property type="match status" value="1"/>
</dbReference>
<dbReference type="GeneID" id="115627594"/>
<evidence type="ECO:0000256" key="7">
    <source>
        <dbReference type="ARBA" id="ARBA00023132"/>
    </source>
</evidence>
<dbReference type="GO" id="GO:0017056">
    <property type="term" value="F:structural constituent of nuclear pore"/>
    <property type="evidence" value="ECO:0007669"/>
    <property type="project" value="TreeGrafter"/>
</dbReference>
<evidence type="ECO:0000256" key="5">
    <source>
        <dbReference type="ARBA" id="ARBA00022927"/>
    </source>
</evidence>
<evidence type="ECO:0000256" key="4">
    <source>
        <dbReference type="ARBA" id="ARBA00022816"/>
    </source>
</evidence>
<evidence type="ECO:0000256" key="6">
    <source>
        <dbReference type="ARBA" id="ARBA00023010"/>
    </source>
</evidence>
<dbReference type="OrthoDB" id="17644at2759"/>
<comment type="subcellular location">
    <subcellularLocation>
        <location evidence="1 9">Nucleus</location>
        <location evidence="1 9">Nuclear pore complex</location>
    </subcellularLocation>
</comment>
<gene>
    <name evidence="11" type="primary">LOC115627594</name>
</gene>
<reference evidence="11" key="1">
    <citation type="submission" date="2025-08" db="UniProtKB">
        <authorList>
            <consortium name="RefSeq"/>
        </authorList>
    </citation>
    <scope>IDENTIFICATION</scope>
    <source>
        <strain evidence="11">11010-0011.00</strain>
        <tissue evidence="11">Whole body</tissue>
    </source>
</reference>
<evidence type="ECO:0000256" key="1">
    <source>
        <dbReference type="ARBA" id="ARBA00004567"/>
    </source>
</evidence>
<comment type="similarity">
    <text evidence="2 9">Belongs to the nucleoporin Nup85 family.</text>
</comment>
<proteinExistence type="inferred from homology"/>
<accession>A0A6J2TWA2</accession>
<dbReference type="PANTHER" id="PTHR13373:SF21">
    <property type="entry name" value="NUCLEAR PORE COMPLEX PROTEIN NUP85"/>
    <property type="match status" value="1"/>
</dbReference>
<comment type="function">
    <text evidence="9">Functions as a component of the nuclear pore complex (NPC).</text>
</comment>